<gene>
    <name evidence="3" type="ORF">J2Z37_002154</name>
</gene>
<dbReference type="InterPro" id="IPR036249">
    <property type="entry name" value="Thioredoxin-like_sf"/>
</dbReference>
<dbReference type="PANTHER" id="PTHR42852:SF12">
    <property type="entry name" value="THIOL-DISULFIDE OXIDOREDUCTASE YKUV"/>
    <property type="match status" value="1"/>
</dbReference>
<dbReference type="PROSITE" id="PS51352">
    <property type="entry name" value="THIOREDOXIN_2"/>
    <property type="match status" value="1"/>
</dbReference>
<reference evidence="3 4" key="1">
    <citation type="submission" date="2021-03" db="EMBL/GenBank/DDBJ databases">
        <title>Genomic Encyclopedia of Type Strains, Phase IV (KMG-IV): sequencing the most valuable type-strain genomes for metagenomic binning, comparative biology and taxonomic classification.</title>
        <authorList>
            <person name="Goeker M."/>
        </authorList>
    </citation>
    <scope>NUCLEOTIDE SEQUENCE [LARGE SCALE GENOMIC DNA]</scope>
    <source>
        <strain evidence="3 4">DSM 24738</strain>
    </source>
</reference>
<evidence type="ECO:0000256" key="1">
    <source>
        <dbReference type="ARBA" id="ARBA00023157"/>
    </source>
</evidence>
<dbReference type="Gene3D" id="3.40.30.10">
    <property type="entry name" value="Glutaredoxin"/>
    <property type="match status" value="1"/>
</dbReference>
<sequence>MIPMRLRTPMPPMEGATKWLNEGGFQAKDLQGKPVLVHFWAVSCQICHEVMEEVVSYRKKYGSQRLQIVGVHMPKRAADIDVDKVKQDVAQYHIEHPVAIDNHHKIREAFQNEFVPAFYLFDQEGKLSFRAAGNKGFANLEPKIEQLLQ</sequence>
<dbReference type="InterPro" id="IPR013766">
    <property type="entry name" value="Thioredoxin_domain"/>
</dbReference>
<feature type="domain" description="Thioredoxin" evidence="2">
    <location>
        <begin position="4"/>
        <end position="149"/>
    </location>
</feature>
<evidence type="ECO:0000313" key="4">
    <source>
        <dbReference type="Proteomes" id="UP001519343"/>
    </source>
</evidence>
<organism evidence="3 4">
    <name type="scientific">Ammoniphilus resinae</name>
    <dbReference type="NCBI Taxonomy" id="861532"/>
    <lineage>
        <taxon>Bacteria</taxon>
        <taxon>Bacillati</taxon>
        <taxon>Bacillota</taxon>
        <taxon>Bacilli</taxon>
        <taxon>Bacillales</taxon>
        <taxon>Paenibacillaceae</taxon>
        <taxon>Aneurinibacillus group</taxon>
        <taxon>Ammoniphilus</taxon>
    </lineage>
</organism>
<proteinExistence type="predicted"/>
<dbReference type="GO" id="GO:0016853">
    <property type="term" value="F:isomerase activity"/>
    <property type="evidence" value="ECO:0007669"/>
    <property type="project" value="UniProtKB-KW"/>
</dbReference>
<dbReference type="Pfam" id="PF00578">
    <property type="entry name" value="AhpC-TSA"/>
    <property type="match status" value="1"/>
</dbReference>
<dbReference type="InterPro" id="IPR000866">
    <property type="entry name" value="AhpC/TSA"/>
</dbReference>
<dbReference type="Proteomes" id="UP001519343">
    <property type="component" value="Unassembled WGS sequence"/>
</dbReference>
<dbReference type="InterPro" id="IPR050553">
    <property type="entry name" value="Thioredoxin_ResA/DsbE_sf"/>
</dbReference>
<accession>A0ABS4GPF6</accession>
<evidence type="ECO:0000259" key="2">
    <source>
        <dbReference type="PROSITE" id="PS51352"/>
    </source>
</evidence>
<dbReference type="RefSeq" id="WP_245203723.1">
    <property type="nucleotide sequence ID" value="NZ_JAGGKT010000005.1"/>
</dbReference>
<keyword evidence="4" id="KW-1185">Reference proteome</keyword>
<dbReference type="PANTHER" id="PTHR42852">
    <property type="entry name" value="THIOL:DISULFIDE INTERCHANGE PROTEIN DSBE"/>
    <property type="match status" value="1"/>
</dbReference>
<evidence type="ECO:0000313" key="3">
    <source>
        <dbReference type="EMBL" id="MBP1932153.1"/>
    </source>
</evidence>
<comment type="caution">
    <text evidence="3">The sequence shown here is derived from an EMBL/GenBank/DDBJ whole genome shotgun (WGS) entry which is preliminary data.</text>
</comment>
<keyword evidence="3" id="KW-0413">Isomerase</keyword>
<dbReference type="SUPFAM" id="SSF52833">
    <property type="entry name" value="Thioredoxin-like"/>
    <property type="match status" value="1"/>
</dbReference>
<dbReference type="EMBL" id="JAGGKT010000005">
    <property type="protein sequence ID" value="MBP1932153.1"/>
    <property type="molecule type" value="Genomic_DNA"/>
</dbReference>
<name>A0ABS4GPF6_9BACL</name>
<keyword evidence="1" id="KW-1015">Disulfide bond</keyword>
<protein>
    <submittedName>
        <fullName evidence="3">Thiol-disulfide isomerase/thioredoxin</fullName>
    </submittedName>
</protein>